<dbReference type="Pfam" id="PF05135">
    <property type="entry name" value="Phage_connect_1"/>
    <property type="match status" value="1"/>
</dbReference>
<dbReference type="Gene3D" id="1.10.3230.30">
    <property type="entry name" value="Phage gp6-like head-tail connector protein"/>
    <property type="match status" value="1"/>
</dbReference>
<dbReference type="STRING" id="1945520.A1019T_01146"/>
<dbReference type="NCBIfam" id="TIGR01560">
    <property type="entry name" value="put_DNA_pack"/>
    <property type="match status" value="1"/>
</dbReference>
<dbReference type="CDD" id="cd08054">
    <property type="entry name" value="gp6"/>
    <property type="match status" value="1"/>
</dbReference>
<protein>
    <submittedName>
        <fullName evidence="1">Phage gp6-like head-tail connector protein</fullName>
    </submittedName>
</protein>
<reference evidence="2" key="1">
    <citation type="submission" date="2017-02" db="EMBL/GenBank/DDBJ databases">
        <authorList>
            <person name="Mornico D."/>
        </authorList>
    </citation>
    <scope>NUCLEOTIDE SEQUENCE [LARGE SCALE GENOMIC DNA]</scope>
</reference>
<dbReference type="InterPro" id="IPR021146">
    <property type="entry name" value="Phage_gp6-like_head-tail"/>
</dbReference>
<name>A0A1R4EF92_9GAMM</name>
<evidence type="ECO:0000313" key="1">
    <source>
        <dbReference type="EMBL" id="SJM37175.1"/>
    </source>
</evidence>
<dbReference type="AlphaFoldDB" id="A0A1R4EF92"/>
<dbReference type="RefSeq" id="WP_077448575.1">
    <property type="nucleotide sequence ID" value="NZ_FUGD01000075.1"/>
</dbReference>
<organism evidence="1 2">
    <name type="scientific">Psychrobacter pasteurii</name>
    <dbReference type="NCBI Taxonomy" id="1945520"/>
    <lineage>
        <taxon>Bacteria</taxon>
        <taxon>Pseudomonadati</taxon>
        <taxon>Pseudomonadota</taxon>
        <taxon>Gammaproteobacteria</taxon>
        <taxon>Moraxellales</taxon>
        <taxon>Moraxellaceae</taxon>
        <taxon>Psychrobacter</taxon>
    </lineage>
</organism>
<gene>
    <name evidence="1" type="ORF">A1019T_01146</name>
</gene>
<dbReference type="OrthoDB" id="8452319at2"/>
<dbReference type="InterPro" id="IPR006450">
    <property type="entry name" value="Phage_HK97_gp6-like"/>
</dbReference>
<dbReference type="EMBL" id="FUGD01000075">
    <property type="protein sequence ID" value="SJM37175.1"/>
    <property type="molecule type" value="Genomic_DNA"/>
</dbReference>
<accession>A0A1R4EF92</accession>
<evidence type="ECO:0000313" key="2">
    <source>
        <dbReference type="Proteomes" id="UP000188169"/>
    </source>
</evidence>
<sequence length="104" mass="11734">MITLEQVKFQCRIEQDNDYEDDLLNGYIAAARNHVQAHLDRTIYPDAVPSNDPDGLVDNASIDQAMLLLVAHWCANREAVSESAMTEVPLGVRHLLQPYRRMGV</sequence>
<proteinExistence type="predicted"/>
<dbReference type="Proteomes" id="UP000188169">
    <property type="component" value="Unassembled WGS sequence"/>
</dbReference>
<keyword evidence="2" id="KW-1185">Reference proteome</keyword>